<evidence type="ECO:0000313" key="2">
    <source>
        <dbReference type="EMBL" id="MBF1673905.1"/>
    </source>
</evidence>
<proteinExistence type="predicted"/>
<keyword evidence="1" id="KW-0812">Transmembrane</keyword>
<dbReference type="EMBL" id="JABZXS010000113">
    <property type="protein sequence ID" value="MBF1673905.1"/>
    <property type="molecule type" value="Genomic_DNA"/>
</dbReference>
<keyword evidence="1" id="KW-0472">Membrane</keyword>
<feature type="transmembrane region" description="Helical" evidence="1">
    <location>
        <begin position="12"/>
        <end position="34"/>
    </location>
</feature>
<dbReference type="RefSeq" id="WP_049344476.1">
    <property type="nucleotide sequence ID" value="NZ_JAPJNX010000023.1"/>
</dbReference>
<evidence type="ECO:0000313" key="3">
    <source>
        <dbReference type="Proteomes" id="UP000785653"/>
    </source>
</evidence>
<protein>
    <submittedName>
        <fullName evidence="2">Uncharacterized protein</fullName>
    </submittedName>
</protein>
<name>A0A930LUL8_9MICC</name>
<accession>A0A930LUL8</accession>
<dbReference type="AlphaFoldDB" id="A0A930LUL8"/>
<evidence type="ECO:0000256" key="1">
    <source>
        <dbReference type="SAM" id="Phobius"/>
    </source>
</evidence>
<dbReference type="Proteomes" id="UP000785653">
    <property type="component" value="Unassembled WGS sequence"/>
</dbReference>
<comment type="caution">
    <text evidence="2">The sequence shown here is derived from an EMBL/GenBank/DDBJ whole genome shotgun (WGS) entry which is preliminary data.</text>
</comment>
<gene>
    <name evidence="2" type="ORF">HXO65_06870</name>
</gene>
<feature type="transmembrane region" description="Helical" evidence="1">
    <location>
        <begin position="76"/>
        <end position="98"/>
    </location>
</feature>
<feature type="transmembrane region" description="Helical" evidence="1">
    <location>
        <begin position="46"/>
        <end position="69"/>
    </location>
</feature>
<sequence>MAKSLSRMSSSAQLLVTGVILEGVNLLLCALALVPMADANLATTLLLLFLIVGGLGSSIAVVCALVGLVKFRRFRWANILLLLVSIVTNPLLVLTLYVSAS</sequence>
<organism evidence="2 3">
    <name type="scientific">Rothia mucilaginosa</name>
    <dbReference type="NCBI Taxonomy" id="43675"/>
    <lineage>
        <taxon>Bacteria</taxon>
        <taxon>Bacillati</taxon>
        <taxon>Actinomycetota</taxon>
        <taxon>Actinomycetes</taxon>
        <taxon>Micrococcales</taxon>
        <taxon>Micrococcaceae</taxon>
        <taxon>Rothia</taxon>
    </lineage>
</organism>
<keyword evidence="1" id="KW-1133">Transmembrane helix</keyword>
<reference evidence="2" key="1">
    <citation type="submission" date="2020-04" db="EMBL/GenBank/DDBJ databases">
        <title>Deep metagenomics examines the oral microbiome during advanced dental caries in children, revealing novel taxa and co-occurrences with host molecules.</title>
        <authorList>
            <person name="Baker J.L."/>
            <person name="Morton J.T."/>
            <person name="Dinis M."/>
            <person name="Alvarez R."/>
            <person name="Tran N.C."/>
            <person name="Knight R."/>
            <person name="Edlund A."/>
        </authorList>
    </citation>
    <scope>NUCLEOTIDE SEQUENCE</scope>
    <source>
        <strain evidence="2">JCVI_47_bin.3</strain>
    </source>
</reference>